<feature type="transmembrane region" description="Helical" evidence="1">
    <location>
        <begin position="26"/>
        <end position="49"/>
    </location>
</feature>
<evidence type="ECO:0000313" key="2">
    <source>
        <dbReference type="EMBL" id="MDT9000851.1"/>
    </source>
</evidence>
<dbReference type="Proteomes" id="UP001246372">
    <property type="component" value="Unassembled WGS sequence"/>
</dbReference>
<dbReference type="EMBL" id="JAVXZY010000007">
    <property type="protein sequence ID" value="MDT9000851.1"/>
    <property type="molecule type" value="Genomic_DNA"/>
</dbReference>
<reference evidence="2" key="1">
    <citation type="submission" date="2023-09" db="EMBL/GenBank/DDBJ databases">
        <title>Paucibacter sp. APW11 Genome sequencing and assembly.</title>
        <authorList>
            <person name="Kim I."/>
        </authorList>
    </citation>
    <scope>NUCLEOTIDE SEQUENCE</scope>
    <source>
        <strain evidence="2">APW11</strain>
    </source>
</reference>
<keyword evidence="1" id="KW-1133">Transmembrane helix</keyword>
<gene>
    <name evidence="2" type="ORF">RQP53_16365</name>
</gene>
<evidence type="ECO:0000313" key="3">
    <source>
        <dbReference type="Proteomes" id="UP001246372"/>
    </source>
</evidence>
<accession>A0ABU3PE38</accession>
<organism evidence="2 3">
    <name type="scientific">Roseateles aquae</name>
    <dbReference type="NCBI Taxonomy" id="3077235"/>
    <lineage>
        <taxon>Bacteria</taxon>
        <taxon>Pseudomonadati</taxon>
        <taxon>Pseudomonadota</taxon>
        <taxon>Betaproteobacteria</taxon>
        <taxon>Burkholderiales</taxon>
        <taxon>Sphaerotilaceae</taxon>
        <taxon>Roseateles</taxon>
    </lineage>
</organism>
<comment type="caution">
    <text evidence="2">The sequence shown here is derived from an EMBL/GenBank/DDBJ whole genome shotgun (WGS) entry which is preliminary data.</text>
</comment>
<protein>
    <recommendedName>
        <fullName evidence="4">EamA domain-containing protein</fullName>
    </recommendedName>
</protein>
<keyword evidence="1" id="KW-0812">Transmembrane</keyword>
<evidence type="ECO:0008006" key="4">
    <source>
        <dbReference type="Google" id="ProtNLM"/>
    </source>
</evidence>
<keyword evidence="3" id="KW-1185">Reference proteome</keyword>
<sequence>MKNRVALVAFGGTAVAAGVLMPAHPVSRYAVLLGQAPTIIAWVLLYLWYKSDVASRGLVTSTRFNGFVIAFSFIAMPVYLIRSRGLLRGFVQLSCSIPLQLVGRF</sequence>
<evidence type="ECO:0000256" key="1">
    <source>
        <dbReference type="SAM" id="Phobius"/>
    </source>
</evidence>
<dbReference type="RefSeq" id="WP_315651739.1">
    <property type="nucleotide sequence ID" value="NZ_JAVXZY010000007.1"/>
</dbReference>
<proteinExistence type="predicted"/>
<name>A0ABU3PE38_9BURK</name>
<keyword evidence="1" id="KW-0472">Membrane</keyword>
<feature type="transmembrane region" description="Helical" evidence="1">
    <location>
        <begin position="61"/>
        <end position="81"/>
    </location>
</feature>